<proteinExistence type="inferred from homology"/>
<reference evidence="2 3" key="1">
    <citation type="submission" date="2018-08" db="EMBL/GenBank/DDBJ databases">
        <title>Genome analysis of the thermophilic bacterium of the candidate phylum Aminicenantes from deep subsurface aquifer revealed its physiology and ecological role.</title>
        <authorList>
            <person name="Kadnikov V.V."/>
            <person name="Mardanov A.V."/>
            <person name="Beletsky A.V."/>
            <person name="Karnachuk O.V."/>
            <person name="Ravin N.V."/>
        </authorList>
    </citation>
    <scope>NUCLEOTIDE SEQUENCE [LARGE SCALE GENOMIC DNA]</scope>
    <source>
        <strain evidence="2">BY38</strain>
    </source>
</reference>
<dbReference type="NCBIfam" id="TIGR00730">
    <property type="entry name" value="Rossman fold protein, TIGR00730 family"/>
    <property type="match status" value="1"/>
</dbReference>
<dbReference type="Proteomes" id="UP000257323">
    <property type="component" value="Unassembled WGS sequence"/>
</dbReference>
<dbReference type="PANTHER" id="PTHR43393:SF3">
    <property type="entry name" value="LYSINE DECARBOXYLASE-LIKE PROTEIN"/>
    <property type="match status" value="1"/>
</dbReference>
<name>A0A3E2BMU8_9BACT</name>
<dbReference type="GO" id="GO:0016787">
    <property type="term" value="F:hydrolase activity"/>
    <property type="evidence" value="ECO:0007669"/>
    <property type="project" value="UniProtKB-KW"/>
</dbReference>
<organism evidence="2 3">
    <name type="scientific">Candidatus Saccharicenans subterraneus</name>
    <dbReference type="NCBI Taxonomy" id="2508984"/>
    <lineage>
        <taxon>Bacteria</taxon>
        <taxon>Candidatus Aminicenantota</taxon>
        <taxon>Candidatus Aminicenantia</taxon>
        <taxon>Candidatus Aminicenantales</taxon>
        <taxon>Candidatus Saccharicenantaceae</taxon>
        <taxon>Candidatus Saccharicenans</taxon>
    </lineage>
</organism>
<dbReference type="EMBL" id="QUAH01000005">
    <property type="protein sequence ID" value="RFT16080.1"/>
    <property type="molecule type" value="Genomic_DNA"/>
</dbReference>
<dbReference type="SUPFAM" id="SSF102405">
    <property type="entry name" value="MCP/YpsA-like"/>
    <property type="match status" value="1"/>
</dbReference>
<dbReference type="Pfam" id="PF03641">
    <property type="entry name" value="Lysine_decarbox"/>
    <property type="match status" value="1"/>
</dbReference>
<dbReference type="GO" id="GO:0009691">
    <property type="term" value="P:cytokinin biosynthetic process"/>
    <property type="evidence" value="ECO:0007669"/>
    <property type="project" value="UniProtKB-UniRule"/>
</dbReference>
<keyword evidence="1" id="KW-0203">Cytokinin biosynthesis</keyword>
<evidence type="ECO:0000313" key="3">
    <source>
        <dbReference type="Proteomes" id="UP000257323"/>
    </source>
</evidence>
<dbReference type="InterPro" id="IPR005269">
    <property type="entry name" value="LOG"/>
</dbReference>
<dbReference type="PANTHER" id="PTHR43393">
    <property type="entry name" value="CYTOKININ RIBOSIDE 5'-MONOPHOSPHATE PHOSPHORIBOHYDROLASE"/>
    <property type="match status" value="1"/>
</dbReference>
<evidence type="ECO:0000256" key="1">
    <source>
        <dbReference type="RuleBase" id="RU363015"/>
    </source>
</evidence>
<protein>
    <recommendedName>
        <fullName evidence="1">Cytokinin riboside 5'-monophosphate phosphoribohydrolase</fullName>
        <ecNumber evidence="1">3.2.2.n1</ecNumber>
    </recommendedName>
</protein>
<dbReference type="InterPro" id="IPR052341">
    <property type="entry name" value="LOG_family_nucleotidases"/>
</dbReference>
<gene>
    <name evidence="2" type="ORF">OP8BY_2086</name>
</gene>
<dbReference type="InterPro" id="IPR031100">
    <property type="entry name" value="LOG_fam"/>
</dbReference>
<dbReference type="Gene3D" id="3.40.50.450">
    <property type="match status" value="1"/>
</dbReference>
<comment type="caution">
    <text evidence="2">The sequence shown here is derived from an EMBL/GenBank/DDBJ whole genome shotgun (WGS) entry which is preliminary data.</text>
</comment>
<comment type="similarity">
    <text evidence="1">Belongs to the LOG family.</text>
</comment>
<dbReference type="AlphaFoldDB" id="A0A3E2BMU8"/>
<evidence type="ECO:0000313" key="2">
    <source>
        <dbReference type="EMBL" id="RFT16080.1"/>
    </source>
</evidence>
<accession>A0A3E2BMU8</accession>
<keyword evidence="1" id="KW-0378">Hydrolase</keyword>
<dbReference type="GO" id="GO:0005829">
    <property type="term" value="C:cytosol"/>
    <property type="evidence" value="ECO:0007669"/>
    <property type="project" value="TreeGrafter"/>
</dbReference>
<dbReference type="EC" id="3.2.2.n1" evidence="1"/>
<sequence>MKKIEMRKLEMPESPYRDLEFLESQEGRTLRILSEYVWPMARLEKLKVESTVLFLGSAKASPASSDSILHRYYWEAEELAYRITKWGMNIKPKGRKYVICTGGGPGIMEAANRGATRAGGKSIGMNISLPQPQLPNPYITPELNFTFHYFFMRKFWLMYKAKAVIAFPGGFGTLDEFFEIITLLQTGKVSRKEVLLILYGKEYWDKVLNFRALVDCGAITEEDVRLFSVFSSPQETFNYLKKCLPEMH</sequence>